<proteinExistence type="predicted"/>
<dbReference type="Gene3D" id="3.40.50.1000">
    <property type="entry name" value="HAD superfamily/HAD-like"/>
    <property type="match status" value="1"/>
</dbReference>
<dbReference type="OrthoDB" id="277011at2759"/>
<gene>
    <name evidence="3" type="ORF">SteCoe_36797</name>
</gene>
<dbReference type="CDD" id="cd07521">
    <property type="entry name" value="HAD_FCP1-like"/>
    <property type="match status" value="1"/>
</dbReference>
<reference evidence="3 4" key="1">
    <citation type="submission" date="2016-11" db="EMBL/GenBank/DDBJ databases">
        <title>The macronuclear genome of Stentor coeruleus: a giant cell with tiny introns.</title>
        <authorList>
            <person name="Slabodnick M."/>
            <person name="Ruby J.G."/>
            <person name="Reiff S.B."/>
            <person name="Swart E.C."/>
            <person name="Gosai S."/>
            <person name="Prabakaran S."/>
            <person name="Witkowska E."/>
            <person name="Larue G.E."/>
            <person name="Fisher S."/>
            <person name="Freeman R.M."/>
            <person name="Gunawardena J."/>
            <person name="Chu W."/>
            <person name="Stover N.A."/>
            <person name="Gregory B.D."/>
            <person name="Nowacki M."/>
            <person name="Derisi J."/>
            <person name="Roy S.W."/>
            <person name="Marshall W.F."/>
            <person name="Sood P."/>
        </authorList>
    </citation>
    <scope>NUCLEOTIDE SEQUENCE [LARGE SCALE GENOMIC DNA]</scope>
    <source>
        <strain evidence="3">WM001</strain>
    </source>
</reference>
<dbReference type="InterPro" id="IPR004274">
    <property type="entry name" value="FCP1_dom"/>
</dbReference>
<feature type="compositionally biased region" description="Polar residues" evidence="1">
    <location>
        <begin position="36"/>
        <end position="45"/>
    </location>
</feature>
<accession>A0A1R2APG2</accession>
<evidence type="ECO:0000313" key="3">
    <source>
        <dbReference type="EMBL" id="OMJ66376.1"/>
    </source>
</evidence>
<dbReference type="InterPro" id="IPR023214">
    <property type="entry name" value="HAD_sf"/>
</dbReference>
<name>A0A1R2APG2_9CILI</name>
<dbReference type="Proteomes" id="UP000187209">
    <property type="component" value="Unassembled WGS sequence"/>
</dbReference>
<evidence type="ECO:0000259" key="2">
    <source>
        <dbReference type="PROSITE" id="PS50969"/>
    </source>
</evidence>
<dbReference type="GO" id="GO:0016791">
    <property type="term" value="F:phosphatase activity"/>
    <property type="evidence" value="ECO:0007669"/>
    <property type="project" value="InterPro"/>
</dbReference>
<dbReference type="SUPFAM" id="SSF56784">
    <property type="entry name" value="HAD-like"/>
    <property type="match status" value="1"/>
</dbReference>
<sequence>MNSIKPKKTLSSPKLSKKKLIVKSKKLTIDIPEGQPSESTDFNKNSPKHQHFLTVGKSVTRPKQQSSLDVAKKPQSPRPKSKVFVFPPESPKGKTRSQSKLGSPKPFRYSTNTKPKTPLQKKNKPKLIKRPKTTTSSEKLLKPETGASPNLQVLVTQTPTPSTKQKHEDTYNEHLFQTFQGLKIVRSLPPVDIEQLKEKRINVPRRPGFEDKKTVVFDLDETLVHCCENIEEMQPDVLLPVTFPNGEVINAGINIRPYALECLREVNKHFEVFIFTASHPCYANVVLDYLDPTGELIHHRFFRDNCVNMNGIYIKDLRIFGNRKLSEIVIVDNAAYSFGYQIDNGIPIISWHDDREDRELLNLIDYLQSLVDVEDIREVNYETFHLRTFYEDYMNEFFMSNDLSSSYK</sequence>
<evidence type="ECO:0000313" key="4">
    <source>
        <dbReference type="Proteomes" id="UP000187209"/>
    </source>
</evidence>
<feature type="domain" description="FCP1 homology" evidence="2">
    <location>
        <begin position="208"/>
        <end position="370"/>
    </location>
</feature>
<feature type="compositionally biased region" description="Basic residues" evidence="1">
    <location>
        <begin position="119"/>
        <end position="132"/>
    </location>
</feature>
<organism evidence="3 4">
    <name type="scientific">Stentor coeruleus</name>
    <dbReference type="NCBI Taxonomy" id="5963"/>
    <lineage>
        <taxon>Eukaryota</taxon>
        <taxon>Sar</taxon>
        <taxon>Alveolata</taxon>
        <taxon>Ciliophora</taxon>
        <taxon>Postciliodesmatophora</taxon>
        <taxon>Heterotrichea</taxon>
        <taxon>Heterotrichida</taxon>
        <taxon>Stentoridae</taxon>
        <taxon>Stentor</taxon>
    </lineage>
</organism>
<dbReference type="NCBIfam" id="TIGR02251">
    <property type="entry name" value="HIF-SF_euk"/>
    <property type="match status" value="1"/>
</dbReference>
<protein>
    <recommendedName>
        <fullName evidence="2">FCP1 homology domain-containing protein</fullName>
    </recommendedName>
</protein>
<dbReference type="AlphaFoldDB" id="A0A1R2APG2"/>
<dbReference type="SMART" id="SM00577">
    <property type="entry name" value="CPDc"/>
    <property type="match status" value="1"/>
</dbReference>
<evidence type="ECO:0000256" key="1">
    <source>
        <dbReference type="SAM" id="MobiDB-lite"/>
    </source>
</evidence>
<dbReference type="Pfam" id="PF03031">
    <property type="entry name" value="NIF"/>
    <property type="match status" value="1"/>
</dbReference>
<feature type="region of interest" description="Disordered" evidence="1">
    <location>
        <begin position="31"/>
        <end position="144"/>
    </location>
</feature>
<dbReference type="FunFam" id="3.40.50.1000:FF:000121">
    <property type="entry name" value="Uncharacterized protein"/>
    <property type="match status" value="1"/>
</dbReference>
<comment type="caution">
    <text evidence="3">The sequence shown here is derived from an EMBL/GenBank/DDBJ whole genome shotgun (WGS) entry which is preliminary data.</text>
</comment>
<dbReference type="InterPro" id="IPR036412">
    <property type="entry name" value="HAD-like_sf"/>
</dbReference>
<dbReference type="EMBL" id="MPUH01001735">
    <property type="protein sequence ID" value="OMJ66376.1"/>
    <property type="molecule type" value="Genomic_DNA"/>
</dbReference>
<dbReference type="PROSITE" id="PS50969">
    <property type="entry name" value="FCP1"/>
    <property type="match status" value="1"/>
</dbReference>
<dbReference type="PANTHER" id="PTHR12210">
    <property type="entry name" value="DULLARD PROTEIN PHOSPHATASE"/>
    <property type="match status" value="1"/>
</dbReference>
<dbReference type="InterPro" id="IPR011948">
    <property type="entry name" value="Dullard_phosphatase"/>
</dbReference>
<keyword evidence="4" id="KW-1185">Reference proteome</keyword>
<dbReference type="InterPro" id="IPR050365">
    <property type="entry name" value="TIM50"/>
</dbReference>